<dbReference type="Pfam" id="PF00078">
    <property type="entry name" value="RVT_1"/>
    <property type="match status" value="1"/>
</dbReference>
<evidence type="ECO:0000256" key="1">
    <source>
        <dbReference type="SAM" id="MobiDB-lite"/>
    </source>
</evidence>
<dbReference type="PANTHER" id="PTHR19446">
    <property type="entry name" value="REVERSE TRANSCRIPTASES"/>
    <property type="match status" value="1"/>
</dbReference>
<evidence type="ECO:0000259" key="2">
    <source>
        <dbReference type="PROSITE" id="PS50878"/>
    </source>
</evidence>
<dbReference type="AlphaFoldDB" id="A0AAD6BFR8"/>
<feature type="region of interest" description="Disordered" evidence="1">
    <location>
        <begin position="688"/>
        <end position="714"/>
    </location>
</feature>
<organism evidence="3 4">
    <name type="scientific">Pogonophryne albipinna</name>
    <dbReference type="NCBI Taxonomy" id="1090488"/>
    <lineage>
        <taxon>Eukaryota</taxon>
        <taxon>Metazoa</taxon>
        <taxon>Chordata</taxon>
        <taxon>Craniata</taxon>
        <taxon>Vertebrata</taxon>
        <taxon>Euteleostomi</taxon>
        <taxon>Actinopterygii</taxon>
        <taxon>Neopterygii</taxon>
        <taxon>Teleostei</taxon>
        <taxon>Neoteleostei</taxon>
        <taxon>Acanthomorphata</taxon>
        <taxon>Eupercaria</taxon>
        <taxon>Perciformes</taxon>
        <taxon>Notothenioidei</taxon>
        <taxon>Pogonophryne</taxon>
    </lineage>
</organism>
<dbReference type="InterPro" id="IPR000477">
    <property type="entry name" value="RT_dom"/>
</dbReference>
<reference evidence="3" key="1">
    <citation type="submission" date="2022-11" db="EMBL/GenBank/DDBJ databases">
        <title>Chromosome-level genome of Pogonophryne albipinna.</title>
        <authorList>
            <person name="Jo E."/>
        </authorList>
    </citation>
    <scope>NUCLEOTIDE SEQUENCE</scope>
    <source>
        <strain evidence="3">SGF0006</strain>
        <tissue evidence="3">Muscle</tissue>
    </source>
</reference>
<evidence type="ECO:0000313" key="4">
    <source>
        <dbReference type="Proteomes" id="UP001219934"/>
    </source>
</evidence>
<protein>
    <recommendedName>
        <fullName evidence="2">Reverse transcriptase domain-containing protein</fullName>
    </recommendedName>
</protein>
<sequence length="714" mass="79730">MDAPSHFFFGLERKNGQRRLMHSLRSNAGQLLQESADIRQCAVEFYKELYRTEFQAEPEVAQSFYEGLPNVPEEDHAELEVELSAQELQEALQRMQSGKAPGIDGLPADFYKALWPVIGDDLLSVLRDSLSNGRLPLSCRRAVLTLLPKKGDLQEIKNWRPVSLLCTDYKLLSKVLATRLRKVMEHVIHVDQTYCVPSRLITDNVTLIRDVLDLSGSLGCELGLISLDQEKAFDRVEHQYLWQTLEAFGFSSGLIAKIQVLYRDIESVLKINGSLCAPFKAQRGVRQGCSLSGMLYSLAIEPFLHRLRSKLQGFSFPGCRDVFKLSAYADDIMVFVKKQDDINVLTEIVSNFCKISSARVNWGKSEALAVGEGSIDSLLLPGGLGWKRAGLKYLGIYLGDDTFCLKNWDGLIEKVEGRLKKWKWILPKLSFKGRILILNNLVSSMLAHRLACTDPPVNLLSRVQALMVDFFWDRMHWVLQSVLFLPKEEGGHGLVHLASRGAAFRLRFVQRFLTGPADLVWRPVARALLERCGGLGLAESLFLMDLKGLRLNNLSGFYGGLFKVWGLLRKERPECCGSLFWLLREPVIRGSQFVCGVGPSLQQRLCEERILMLGQVVEVCGPRLDNAAGLASRLSLRSVRVVSLLLQSWKQQLSQSELVLIAAHCNGLKSPNDNDSFPEMQCFPDLSCAESEQTPGASGHPVESPPGPDGGSEA</sequence>
<accession>A0AAD6BFR8</accession>
<dbReference type="CDD" id="cd01650">
    <property type="entry name" value="RT_nLTR_like"/>
    <property type="match status" value="1"/>
</dbReference>
<comment type="caution">
    <text evidence="3">The sequence shown here is derived from an EMBL/GenBank/DDBJ whole genome shotgun (WGS) entry which is preliminary data.</text>
</comment>
<evidence type="ECO:0000313" key="3">
    <source>
        <dbReference type="EMBL" id="KAJ4944112.1"/>
    </source>
</evidence>
<dbReference type="SUPFAM" id="SSF56672">
    <property type="entry name" value="DNA/RNA polymerases"/>
    <property type="match status" value="1"/>
</dbReference>
<keyword evidence="4" id="KW-1185">Reference proteome</keyword>
<dbReference type="Proteomes" id="UP001219934">
    <property type="component" value="Unassembled WGS sequence"/>
</dbReference>
<proteinExistence type="predicted"/>
<name>A0AAD6BFR8_9TELE</name>
<dbReference type="EMBL" id="JAPTMU010000004">
    <property type="protein sequence ID" value="KAJ4944112.1"/>
    <property type="molecule type" value="Genomic_DNA"/>
</dbReference>
<dbReference type="PROSITE" id="PS50878">
    <property type="entry name" value="RT_POL"/>
    <property type="match status" value="1"/>
</dbReference>
<feature type="domain" description="Reverse transcriptase" evidence="2">
    <location>
        <begin position="128"/>
        <end position="398"/>
    </location>
</feature>
<dbReference type="InterPro" id="IPR043502">
    <property type="entry name" value="DNA/RNA_pol_sf"/>
</dbReference>
<gene>
    <name evidence="3" type="ORF">JOQ06_012657</name>
</gene>